<evidence type="ECO:0000313" key="2">
    <source>
        <dbReference type="EMBL" id="MPM18603.1"/>
    </source>
</evidence>
<dbReference type="EMBL" id="VSSQ01003016">
    <property type="protein sequence ID" value="MPM18603.1"/>
    <property type="molecule type" value="Genomic_DNA"/>
</dbReference>
<keyword evidence="1" id="KW-1133">Transmembrane helix</keyword>
<keyword evidence="1" id="KW-0812">Transmembrane</keyword>
<dbReference type="AlphaFoldDB" id="A0A644XWC8"/>
<protein>
    <submittedName>
        <fullName evidence="2">Uncharacterized protein</fullName>
    </submittedName>
</protein>
<organism evidence="2">
    <name type="scientific">bioreactor metagenome</name>
    <dbReference type="NCBI Taxonomy" id="1076179"/>
    <lineage>
        <taxon>unclassified sequences</taxon>
        <taxon>metagenomes</taxon>
        <taxon>ecological metagenomes</taxon>
    </lineage>
</organism>
<accession>A0A644XWC8</accession>
<gene>
    <name evidence="2" type="ORF">SDC9_65016</name>
</gene>
<keyword evidence="1" id="KW-0472">Membrane</keyword>
<evidence type="ECO:0000256" key="1">
    <source>
        <dbReference type="SAM" id="Phobius"/>
    </source>
</evidence>
<comment type="caution">
    <text evidence="2">The sequence shown here is derived from an EMBL/GenBank/DDBJ whole genome shotgun (WGS) entry which is preliminary data.</text>
</comment>
<proteinExistence type="predicted"/>
<name>A0A644XWC8_9ZZZZ</name>
<reference evidence="2" key="1">
    <citation type="submission" date="2019-08" db="EMBL/GenBank/DDBJ databases">
        <authorList>
            <person name="Kucharzyk K."/>
            <person name="Murdoch R.W."/>
            <person name="Higgins S."/>
            <person name="Loffler F."/>
        </authorList>
    </citation>
    <scope>NUCLEOTIDE SEQUENCE</scope>
</reference>
<feature type="transmembrane region" description="Helical" evidence="1">
    <location>
        <begin position="6"/>
        <end position="31"/>
    </location>
</feature>
<sequence length="276" mass="31470">MFAGVGFYYFTELINMKSIVVLIFLFVSILSRSQNFSFGFRASRSFLAVLEEDSYYGSSNSWFSVDNSENSSYTLKFNSMKGILNLYGGITYNVINYDFVYSYSYYMYENGSSHFSDSRNTDYFYKSCQNEIYLDGGLRILLLSNSSKTSRLFLGSGIMINLYRKNVESMDSSITTKSYTTYSIYPGGSSYTTTSVWNGNSDDVFFINEKPGSLSFGLTYMHSFKDKLIVQLSADYDPLGYIATMDNSVMKSYLALGLELDYIFHRKSSKTSEDSF</sequence>